<evidence type="ECO:0000313" key="2">
    <source>
        <dbReference type="WBParaSite" id="RSKR_0000655100.1"/>
    </source>
</evidence>
<organism evidence="1 2">
    <name type="scientific">Rhabditophanes sp. KR3021</name>
    <dbReference type="NCBI Taxonomy" id="114890"/>
    <lineage>
        <taxon>Eukaryota</taxon>
        <taxon>Metazoa</taxon>
        <taxon>Ecdysozoa</taxon>
        <taxon>Nematoda</taxon>
        <taxon>Chromadorea</taxon>
        <taxon>Rhabditida</taxon>
        <taxon>Tylenchina</taxon>
        <taxon>Panagrolaimomorpha</taxon>
        <taxon>Strongyloidoidea</taxon>
        <taxon>Alloionematidae</taxon>
        <taxon>Rhabditophanes</taxon>
    </lineage>
</organism>
<dbReference type="WBParaSite" id="RSKR_0000655100.1">
    <property type="protein sequence ID" value="RSKR_0000655100.1"/>
    <property type="gene ID" value="RSKR_0000655100"/>
</dbReference>
<evidence type="ECO:0000313" key="1">
    <source>
        <dbReference type="Proteomes" id="UP000095286"/>
    </source>
</evidence>
<proteinExistence type="predicted"/>
<accession>A0AC35U1L6</accession>
<protein>
    <submittedName>
        <fullName evidence="2">Golgi resident protein GCP60</fullName>
    </submittedName>
</protein>
<sequence length="455" mass="51785">MSSPTEAIAFGRIKVDEDTGHLLINSDVVRMQLEEFYVNATTFYKELQNKQEFTFDYNIKLRLLALFKQVRYGQFNEDACDYGWFNFTGSDTRKEWLKIAHLSKQQAMLEFVNLFDVACPRQESPDNLRSSPALSVAESAFAEPQFESEAHHKQFEEQKRKIQVALNKQTYHQFLAYAQQTVPGEPEKQQQLIVALQERHYQQYMAQVYKQQCQAQNANIENGDGSVSDGANSGLLLANQLGKFTIADETVPTHLPTEKPTIDEDTDGSVSEPHDDLPSNPNIEPATIWSRKDVVEFKEGVKKEGSEGIFKISHGETVTIRVPTHQDGNCLFWEFATDYYDLGFGVYFEWSASESNDISIVVSESSDEEGEEEAFEGGRPSGGPEDVENRVSECGRTASKVPTDCIFPIYRRDSHTEVIAGSHKYPGTGVYLLKFDNSYSLWRSKTLYYRIYYTK</sequence>
<name>A0AC35U1L6_9BILA</name>
<reference evidence="2" key="1">
    <citation type="submission" date="2016-11" db="UniProtKB">
        <authorList>
            <consortium name="WormBaseParasite"/>
        </authorList>
    </citation>
    <scope>IDENTIFICATION</scope>
    <source>
        <strain evidence="2">KR3021</strain>
    </source>
</reference>
<dbReference type="Proteomes" id="UP000095286">
    <property type="component" value="Unplaced"/>
</dbReference>